<comment type="caution">
    <text evidence="1">The sequence shown here is derived from an EMBL/GenBank/DDBJ whole genome shotgun (WGS) entry which is preliminary data.</text>
</comment>
<evidence type="ECO:0000313" key="1">
    <source>
        <dbReference type="EMBL" id="EEG77098.1"/>
    </source>
</evidence>
<organism evidence="1 2">
    <name type="scientific">Dethiobacter alkaliphilus AHT 1</name>
    <dbReference type="NCBI Taxonomy" id="555088"/>
    <lineage>
        <taxon>Bacteria</taxon>
        <taxon>Bacillati</taxon>
        <taxon>Bacillota</taxon>
        <taxon>Dethiobacteria</taxon>
        <taxon>Dethiobacterales</taxon>
        <taxon>Dethiobacteraceae</taxon>
        <taxon>Dethiobacter</taxon>
    </lineage>
</organism>
<dbReference type="STRING" id="555088.DealDRAFT_2133"/>
<dbReference type="PROSITE" id="PS51257">
    <property type="entry name" value="PROKAR_LIPOPROTEIN"/>
    <property type="match status" value="1"/>
</dbReference>
<keyword evidence="2" id="KW-1185">Reference proteome</keyword>
<reference evidence="1 2" key="1">
    <citation type="submission" date="2009-02" db="EMBL/GenBank/DDBJ databases">
        <title>Sequencing of the draft genome and assembly of Dethiobacter alkaliphilus AHT 1.</title>
        <authorList>
            <consortium name="US DOE Joint Genome Institute (JGI-PGF)"/>
            <person name="Lucas S."/>
            <person name="Copeland A."/>
            <person name="Lapidus A."/>
            <person name="Glavina del Rio T."/>
            <person name="Dalin E."/>
            <person name="Tice H."/>
            <person name="Bruce D."/>
            <person name="Goodwin L."/>
            <person name="Pitluck S."/>
            <person name="Larimer F."/>
            <person name="Land M.L."/>
            <person name="Hauser L."/>
            <person name="Muyzer G."/>
        </authorList>
    </citation>
    <scope>NUCLEOTIDE SEQUENCE [LARGE SCALE GENOMIC DNA]</scope>
    <source>
        <strain evidence="1 2">AHT 1</strain>
    </source>
</reference>
<dbReference type="AlphaFoldDB" id="C0GI24"/>
<proteinExistence type="predicted"/>
<protein>
    <recommendedName>
        <fullName evidence="3">Lipoprotein</fullName>
    </recommendedName>
</protein>
<dbReference type="Proteomes" id="UP000006443">
    <property type="component" value="Unassembled WGS sequence"/>
</dbReference>
<accession>C0GI24</accession>
<name>C0GI24_DETAL</name>
<evidence type="ECO:0000313" key="2">
    <source>
        <dbReference type="Proteomes" id="UP000006443"/>
    </source>
</evidence>
<evidence type="ECO:0008006" key="3">
    <source>
        <dbReference type="Google" id="ProtNLM"/>
    </source>
</evidence>
<sequence>MKQKVIIIAIFCIALLLSGCQRPVASDTHFRLLETESLSDPVLEWAQSLGEDVVVSLARKPLSSSEEIYYVYMNRTKISGMSIDVSDGDTLRIETTPLKANEVPEEINEDYFHIFQATIKPVEYVSIDGVEMEASSLVVIVTEQQKVQTESSSVSTVGGADGPQDVQLNLKIFNPTGEV</sequence>
<gene>
    <name evidence="1" type="ORF">DealDRAFT_2133</name>
</gene>
<dbReference type="EMBL" id="ACJM01000010">
    <property type="protein sequence ID" value="EEG77098.1"/>
    <property type="molecule type" value="Genomic_DNA"/>
</dbReference>
<dbReference type="RefSeq" id="WP_008517269.1">
    <property type="nucleotide sequence ID" value="NZ_ACJM01000010.1"/>
</dbReference>